<dbReference type="KEGG" id="uli:ETAA1_57870"/>
<gene>
    <name evidence="2" type="ORF">ETAA1_57870</name>
</gene>
<feature type="transmembrane region" description="Helical" evidence="1">
    <location>
        <begin position="143"/>
        <end position="166"/>
    </location>
</feature>
<dbReference type="RefSeq" id="WP_145244003.1">
    <property type="nucleotide sequence ID" value="NZ_CP036273.1"/>
</dbReference>
<name>A0A517Y1Y3_9BACT</name>
<protein>
    <submittedName>
        <fullName evidence="2">Uncharacterized protein</fullName>
    </submittedName>
</protein>
<dbReference type="EMBL" id="CP036273">
    <property type="protein sequence ID" value="QDU23780.1"/>
    <property type="molecule type" value="Genomic_DNA"/>
</dbReference>
<evidence type="ECO:0000313" key="3">
    <source>
        <dbReference type="Proteomes" id="UP000319576"/>
    </source>
</evidence>
<feature type="transmembrane region" description="Helical" evidence="1">
    <location>
        <begin position="173"/>
        <end position="197"/>
    </location>
</feature>
<feature type="transmembrane region" description="Helical" evidence="1">
    <location>
        <begin position="115"/>
        <end position="137"/>
    </location>
</feature>
<keyword evidence="1" id="KW-0812">Transmembrane</keyword>
<keyword evidence="1" id="KW-0472">Membrane</keyword>
<evidence type="ECO:0000313" key="2">
    <source>
        <dbReference type="EMBL" id="QDU23780.1"/>
    </source>
</evidence>
<accession>A0A517Y1Y3</accession>
<reference evidence="2 3" key="1">
    <citation type="submission" date="2019-02" db="EMBL/GenBank/DDBJ databases">
        <title>Deep-cultivation of Planctomycetes and their phenomic and genomic characterization uncovers novel biology.</title>
        <authorList>
            <person name="Wiegand S."/>
            <person name="Jogler M."/>
            <person name="Boedeker C."/>
            <person name="Pinto D."/>
            <person name="Vollmers J."/>
            <person name="Rivas-Marin E."/>
            <person name="Kohn T."/>
            <person name="Peeters S.H."/>
            <person name="Heuer A."/>
            <person name="Rast P."/>
            <person name="Oberbeckmann S."/>
            <person name="Bunk B."/>
            <person name="Jeske O."/>
            <person name="Meyerdierks A."/>
            <person name="Storesund J.E."/>
            <person name="Kallscheuer N."/>
            <person name="Luecker S."/>
            <person name="Lage O.M."/>
            <person name="Pohl T."/>
            <person name="Merkel B.J."/>
            <person name="Hornburger P."/>
            <person name="Mueller R.-W."/>
            <person name="Bruemmer F."/>
            <person name="Labrenz M."/>
            <person name="Spormann A.M."/>
            <person name="Op den Camp H."/>
            <person name="Overmann J."/>
            <person name="Amann R."/>
            <person name="Jetten M.S.M."/>
            <person name="Mascher T."/>
            <person name="Medema M.H."/>
            <person name="Devos D.P."/>
            <person name="Kaster A.-K."/>
            <person name="Ovreas L."/>
            <person name="Rohde M."/>
            <person name="Galperin M.Y."/>
            <person name="Jogler C."/>
        </authorList>
    </citation>
    <scope>NUCLEOTIDE SEQUENCE [LARGE SCALE GENOMIC DNA]</scope>
    <source>
        <strain evidence="2 3">ETA_A1</strain>
    </source>
</reference>
<dbReference type="AlphaFoldDB" id="A0A517Y1Y3"/>
<keyword evidence="3" id="KW-1185">Reference proteome</keyword>
<proteinExistence type="predicted"/>
<sequence length="282" mass="29678">MPTEVAACRSQLRTVAQVAAARADETGAAYREIGLLMAGVPADAVPDLGRHAGGIDRGHLAPLLLCERAAARRRLDLERSAADARHWWQTRTAPCDPTPTADQARMLRAVRWPAYGLYAAAGLTWAAVVALPVAVWLRGGNLFEPICFGVFPALAGLFFLFAGFCLRTLSVRIAVLGACAILVLTQVGIPLAAWVVFALSRPGVWDAFDSVGVSLGVAPGPDPAGERPRGRQDPTPIAIACPRCGKRATAPGAAEGKTAQCKKCGERYPIFRAAAPPSAPPN</sequence>
<organism evidence="2 3">
    <name type="scientific">Urbifossiella limnaea</name>
    <dbReference type="NCBI Taxonomy" id="2528023"/>
    <lineage>
        <taxon>Bacteria</taxon>
        <taxon>Pseudomonadati</taxon>
        <taxon>Planctomycetota</taxon>
        <taxon>Planctomycetia</taxon>
        <taxon>Gemmatales</taxon>
        <taxon>Gemmataceae</taxon>
        <taxon>Urbifossiella</taxon>
    </lineage>
</organism>
<keyword evidence="1" id="KW-1133">Transmembrane helix</keyword>
<dbReference type="Proteomes" id="UP000319576">
    <property type="component" value="Chromosome"/>
</dbReference>
<evidence type="ECO:0000256" key="1">
    <source>
        <dbReference type="SAM" id="Phobius"/>
    </source>
</evidence>